<name>A0A9P6B060_9AGAM</name>
<evidence type="ECO:0000256" key="1">
    <source>
        <dbReference type="SAM" id="MobiDB-lite"/>
    </source>
</evidence>
<accession>A0A9P6B060</accession>
<keyword evidence="3" id="KW-1185">Reference proteome</keyword>
<feature type="compositionally biased region" description="Basic residues" evidence="1">
    <location>
        <begin position="179"/>
        <end position="200"/>
    </location>
</feature>
<protein>
    <submittedName>
        <fullName evidence="2">Uncharacterized protein</fullName>
    </submittedName>
</protein>
<evidence type="ECO:0000313" key="2">
    <source>
        <dbReference type="EMBL" id="KAF9515039.1"/>
    </source>
</evidence>
<gene>
    <name evidence="2" type="ORF">BS47DRAFT_1391960</name>
</gene>
<comment type="caution">
    <text evidence="2">The sequence shown here is derived from an EMBL/GenBank/DDBJ whole genome shotgun (WGS) entry which is preliminary data.</text>
</comment>
<dbReference type="Proteomes" id="UP000886523">
    <property type="component" value="Unassembled WGS sequence"/>
</dbReference>
<dbReference type="EMBL" id="MU128954">
    <property type="protein sequence ID" value="KAF9515039.1"/>
    <property type="molecule type" value="Genomic_DNA"/>
</dbReference>
<feature type="region of interest" description="Disordered" evidence="1">
    <location>
        <begin position="149"/>
        <end position="202"/>
    </location>
</feature>
<reference evidence="2" key="1">
    <citation type="journal article" date="2020" name="Nat. Commun.">
        <title>Large-scale genome sequencing of mycorrhizal fungi provides insights into the early evolution of symbiotic traits.</title>
        <authorList>
            <person name="Miyauchi S."/>
            <person name="Kiss E."/>
            <person name="Kuo A."/>
            <person name="Drula E."/>
            <person name="Kohler A."/>
            <person name="Sanchez-Garcia M."/>
            <person name="Morin E."/>
            <person name="Andreopoulos B."/>
            <person name="Barry K.W."/>
            <person name="Bonito G."/>
            <person name="Buee M."/>
            <person name="Carver A."/>
            <person name="Chen C."/>
            <person name="Cichocki N."/>
            <person name="Clum A."/>
            <person name="Culley D."/>
            <person name="Crous P.W."/>
            <person name="Fauchery L."/>
            <person name="Girlanda M."/>
            <person name="Hayes R.D."/>
            <person name="Keri Z."/>
            <person name="LaButti K."/>
            <person name="Lipzen A."/>
            <person name="Lombard V."/>
            <person name="Magnuson J."/>
            <person name="Maillard F."/>
            <person name="Murat C."/>
            <person name="Nolan M."/>
            <person name="Ohm R.A."/>
            <person name="Pangilinan J."/>
            <person name="Pereira M.F."/>
            <person name="Perotto S."/>
            <person name="Peter M."/>
            <person name="Pfister S."/>
            <person name="Riley R."/>
            <person name="Sitrit Y."/>
            <person name="Stielow J.B."/>
            <person name="Szollosi G."/>
            <person name="Zifcakova L."/>
            <person name="Stursova M."/>
            <person name="Spatafora J.W."/>
            <person name="Tedersoo L."/>
            <person name="Vaario L.M."/>
            <person name="Yamada A."/>
            <person name="Yan M."/>
            <person name="Wang P."/>
            <person name="Xu J."/>
            <person name="Bruns T."/>
            <person name="Baldrian P."/>
            <person name="Vilgalys R."/>
            <person name="Dunand C."/>
            <person name="Henrissat B."/>
            <person name="Grigoriev I.V."/>
            <person name="Hibbett D."/>
            <person name="Nagy L.G."/>
            <person name="Martin F.M."/>
        </authorList>
    </citation>
    <scope>NUCLEOTIDE SEQUENCE</scope>
    <source>
        <strain evidence="2">UP504</strain>
    </source>
</reference>
<dbReference type="AlphaFoldDB" id="A0A9P6B060"/>
<sequence length="271" mass="30575">MDWPIDGPKTELEQPDFAGMLFDLTYPSLGLTLSHGSHFSQSVSINFELRRRAALRVVAFVGQSCYLISPIACQTSATFRVVGFPSQEFYSISPITHQLAQFSIAFRTPLRLSIHLNSTLISRFPSFSRVLSIANYTAVESSPYITPSERPIYPTTQDSTKMASGINRAPPRLIPNEHTKRKKIHPHQQPRTKKRKRSAKFPKQETIAVDLPGPLLVLHLHHHMIVPPIHIRLNPTSYLSMHVEKWHRLIAGVSTVLPSLMRPFMGLQAAE</sequence>
<organism evidence="2 3">
    <name type="scientific">Hydnum rufescens UP504</name>
    <dbReference type="NCBI Taxonomy" id="1448309"/>
    <lineage>
        <taxon>Eukaryota</taxon>
        <taxon>Fungi</taxon>
        <taxon>Dikarya</taxon>
        <taxon>Basidiomycota</taxon>
        <taxon>Agaricomycotina</taxon>
        <taxon>Agaricomycetes</taxon>
        <taxon>Cantharellales</taxon>
        <taxon>Hydnaceae</taxon>
        <taxon>Hydnum</taxon>
    </lineage>
</organism>
<proteinExistence type="predicted"/>
<evidence type="ECO:0000313" key="3">
    <source>
        <dbReference type="Proteomes" id="UP000886523"/>
    </source>
</evidence>